<keyword evidence="2" id="KW-0560">Oxidoreductase</keyword>
<dbReference type="GO" id="GO:0004497">
    <property type="term" value="F:monooxygenase activity"/>
    <property type="evidence" value="ECO:0007669"/>
    <property type="project" value="UniProtKB-KW"/>
</dbReference>
<keyword evidence="2" id="KW-0503">Monooxygenase</keyword>
<comment type="similarity">
    <text evidence="1 2">Belongs to the cytochrome P450 family.</text>
</comment>
<dbReference type="InterPro" id="IPR017972">
    <property type="entry name" value="Cyt_P450_CS"/>
</dbReference>
<dbReference type="RefSeq" id="WP_161390342.1">
    <property type="nucleotide sequence ID" value="NZ_JBHSCP010000001.1"/>
</dbReference>
<dbReference type="AlphaFoldDB" id="A0A6I4TU96"/>
<accession>A0A6I4TU96</accession>
<dbReference type="InterPro" id="IPR002397">
    <property type="entry name" value="Cyt_P450_B"/>
</dbReference>
<dbReference type="SUPFAM" id="SSF48264">
    <property type="entry name" value="Cytochrome P450"/>
    <property type="match status" value="1"/>
</dbReference>
<sequence>MTAPAASGIDLYADAVLADPFPTYRALRDMGSAVRLEQVDACFIGRFRDVRAALNDWNSFSSASGIGLNPVINDAWQEALICQDPPVHTERRRVITEVLSPVALKPLAETIGRRAEGLADRIAEMGHFDAVTDFAHDLPIGVVMDLIGWPEDVRPRLLQLAEGSWNAAGPENARMREGLTQLGEMMALIAEIYDHDRVLPGGFAAQMIGHAHAGHISRETAIGMLAGYIVAAFETTISAMASGIWLFAQNPAQWQKLKDNPQLAMQAANEIVRVESPLQNFARFCARDVAMSDGVIIPGGSRVIVSYASANRDERQFADPDDFIIDRKEKQNLGFGHGPHGCAGQGLARMELTAVFTALAARIDRFELTGEPQRAINNVSRGFRSLPAQAVPG</sequence>
<dbReference type="Proteomes" id="UP000469430">
    <property type="component" value="Unassembled WGS sequence"/>
</dbReference>
<evidence type="ECO:0000313" key="4">
    <source>
        <dbReference type="Proteomes" id="UP000469430"/>
    </source>
</evidence>
<organism evidence="3 4">
    <name type="scientific">Croceibacterium xixiisoli</name>
    <dbReference type="NCBI Taxonomy" id="1476466"/>
    <lineage>
        <taxon>Bacteria</taxon>
        <taxon>Pseudomonadati</taxon>
        <taxon>Pseudomonadota</taxon>
        <taxon>Alphaproteobacteria</taxon>
        <taxon>Sphingomonadales</taxon>
        <taxon>Erythrobacteraceae</taxon>
        <taxon>Croceibacterium</taxon>
    </lineage>
</organism>
<evidence type="ECO:0000313" key="3">
    <source>
        <dbReference type="EMBL" id="MXO98731.1"/>
    </source>
</evidence>
<dbReference type="Gene3D" id="1.10.630.10">
    <property type="entry name" value="Cytochrome P450"/>
    <property type="match status" value="1"/>
</dbReference>
<proteinExistence type="inferred from homology"/>
<name>A0A6I4TU96_9SPHN</name>
<dbReference type="PANTHER" id="PTHR46696:SF1">
    <property type="entry name" value="CYTOCHROME P450 YJIB-RELATED"/>
    <property type="match status" value="1"/>
</dbReference>
<gene>
    <name evidence="3" type="ORF">GRI97_07010</name>
</gene>
<dbReference type="InterPro" id="IPR036396">
    <property type="entry name" value="Cyt_P450_sf"/>
</dbReference>
<evidence type="ECO:0000256" key="2">
    <source>
        <dbReference type="RuleBase" id="RU000461"/>
    </source>
</evidence>
<dbReference type="Pfam" id="PF00067">
    <property type="entry name" value="p450"/>
    <property type="match status" value="1"/>
</dbReference>
<dbReference type="InterPro" id="IPR001128">
    <property type="entry name" value="Cyt_P450"/>
</dbReference>
<dbReference type="PRINTS" id="PR00359">
    <property type="entry name" value="BP450"/>
</dbReference>
<dbReference type="PANTHER" id="PTHR46696">
    <property type="entry name" value="P450, PUTATIVE (EUROFUNG)-RELATED"/>
    <property type="match status" value="1"/>
</dbReference>
<keyword evidence="2" id="KW-0408">Iron</keyword>
<evidence type="ECO:0000256" key="1">
    <source>
        <dbReference type="ARBA" id="ARBA00010617"/>
    </source>
</evidence>
<keyword evidence="4" id="KW-1185">Reference proteome</keyword>
<dbReference type="PROSITE" id="PS00086">
    <property type="entry name" value="CYTOCHROME_P450"/>
    <property type="match status" value="1"/>
</dbReference>
<dbReference type="GO" id="GO:0020037">
    <property type="term" value="F:heme binding"/>
    <property type="evidence" value="ECO:0007669"/>
    <property type="project" value="InterPro"/>
</dbReference>
<dbReference type="GO" id="GO:0016705">
    <property type="term" value="F:oxidoreductase activity, acting on paired donors, with incorporation or reduction of molecular oxygen"/>
    <property type="evidence" value="ECO:0007669"/>
    <property type="project" value="InterPro"/>
</dbReference>
<dbReference type="GO" id="GO:0005506">
    <property type="term" value="F:iron ion binding"/>
    <property type="evidence" value="ECO:0007669"/>
    <property type="project" value="InterPro"/>
</dbReference>
<dbReference type="OrthoDB" id="5522954at2"/>
<comment type="caution">
    <text evidence="3">The sequence shown here is derived from an EMBL/GenBank/DDBJ whole genome shotgun (WGS) entry which is preliminary data.</text>
</comment>
<keyword evidence="2" id="KW-0349">Heme</keyword>
<reference evidence="3 4" key="1">
    <citation type="submission" date="2019-12" db="EMBL/GenBank/DDBJ databases">
        <title>Genomic-based taxomic classification of the family Erythrobacteraceae.</title>
        <authorList>
            <person name="Xu L."/>
        </authorList>
    </citation>
    <scope>NUCLEOTIDE SEQUENCE [LARGE SCALE GENOMIC DNA]</scope>
    <source>
        <strain evidence="3 4">S36</strain>
    </source>
</reference>
<protein>
    <submittedName>
        <fullName evidence="3">Cytochrome P450</fullName>
    </submittedName>
</protein>
<dbReference type="EMBL" id="WTYJ01000001">
    <property type="protein sequence ID" value="MXO98731.1"/>
    <property type="molecule type" value="Genomic_DNA"/>
</dbReference>
<keyword evidence="2" id="KW-0479">Metal-binding</keyword>